<reference evidence="4 5" key="1">
    <citation type="submission" date="2018-05" db="EMBL/GenBank/DDBJ databases">
        <title>Genome sequencing and assembly of the regulated plant pathogen Lachnellula willkommii and related sister species for the development of diagnostic species identification markers.</title>
        <authorList>
            <person name="Giroux E."/>
            <person name="Bilodeau G."/>
        </authorList>
    </citation>
    <scope>NUCLEOTIDE SEQUENCE [LARGE SCALE GENOMIC DNA]</scope>
    <source>
        <strain evidence="4 5">CBS 268.59</strain>
    </source>
</reference>
<dbReference type="Gene3D" id="2.130.10.10">
    <property type="entry name" value="YVTN repeat-like/Quinoprotein amine dehydrogenase"/>
    <property type="match status" value="1"/>
</dbReference>
<dbReference type="PANTHER" id="PTHR10622:SF13">
    <property type="entry name" value="NACHT DOMAIN-CONTAINING PROTEIN"/>
    <property type="match status" value="1"/>
</dbReference>
<dbReference type="OrthoDB" id="538223at2759"/>
<dbReference type="Pfam" id="PF06985">
    <property type="entry name" value="HET"/>
    <property type="match status" value="1"/>
</dbReference>
<dbReference type="Proteomes" id="UP000469558">
    <property type="component" value="Unassembled WGS sequence"/>
</dbReference>
<dbReference type="Pfam" id="PF24883">
    <property type="entry name" value="NPHP3_N"/>
    <property type="match status" value="1"/>
</dbReference>
<organism evidence="4 5">
    <name type="scientific">Lachnellula suecica</name>
    <dbReference type="NCBI Taxonomy" id="602035"/>
    <lineage>
        <taxon>Eukaryota</taxon>
        <taxon>Fungi</taxon>
        <taxon>Dikarya</taxon>
        <taxon>Ascomycota</taxon>
        <taxon>Pezizomycotina</taxon>
        <taxon>Leotiomycetes</taxon>
        <taxon>Helotiales</taxon>
        <taxon>Lachnaceae</taxon>
        <taxon>Lachnellula</taxon>
    </lineage>
</organism>
<evidence type="ECO:0000259" key="3">
    <source>
        <dbReference type="PROSITE" id="PS50837"/>
    </source>
</evidence>
<evidence type="ECO:0000313" key="4">
    <source>
        <dbReference type="EMBL" id="TVY84946.1"/>
    </source>
</evidence>
<keyword evidence="1" id="KW-0677">Repeat</keyword>
<proteinExistence type="predicted"/>
<dbReference type="InterPro" id="IPR015943">
    <property type="entry name" value="WD40/YVTN_repeat-like_dom_sf"/>
</dbReference>
<dbReference type="FunFam" id="3.40.50.300:FF:001638">
    <property type="entry name" value="NACHT and WD40 domain protein"/>
    <property type="match status" value="1"/>
</dbReference>
<evidence type="ECO:0000313" key="5">
    <source>
        <dbReference type="Proteomes" id="UP000469558"/>
    </source>
</evidence>
<keyword evidence="2" id="KW-0853">WD repeat</keyword>
<sequence length="843" mass="96655">MRLLKYDDEGNISLTEFDESDVPEYAILSHTWKQDNSKEVTYAEVMSGTGHDKEGFKKIRFCGQQARQDGLLYFWVDTCCINKQNKAELRHSINSMFRWYRNASRCYAYLADVSTRKRKASDQSSKPTWELTFRESRWFTRGWTLQELLAPASVEFFSFEGKRLGDKGSLQTLICKATNISPFALQGESLSQIHIDERMRWIEHRDTGQEEDKAYSLLGIFGVSMVPIYGEGVTKAFDRLWDKFREMQKCMQDLRITDPRDDKKRIEADKGGLLKEVYRWVIETPNFQQWRASQHNRLLWIKGDPGKGKTMLLCGIADELQNSLAKSALLSYFFCQATDSRINRATTVLRGLIYLLVDQQPSLVSHVQTSYDKAGKALFEDANAWVALTKILSSILQDPNLDNAYLIVDALDECVVDLPRLLAFISQNSSVSTRVKWVVSSRNWPEIEKTLDTAIQKQRLCLELNADSVSTAVATFIQTKVHDLRRQNNYKSETQNAIQQHLALNAHGTFLWVALVCKELSNLSGWKAVQKLKALPPGLDGLYQRMVDQIMASEDSELCKSILAVVSTVYRPITVEELVTLVDMPNGVDGEYEALAEIIGYCKSFLAIRERKIFFVHQSAKDFLIERAPQDLFLFRAQDVHKSIFSRSLQAMSLTLKRDVYNLKDPGILMDKVQQFNTDPLAAVRYSCLNWADHLLDCQNREDIANDLKDGGSLHVFLRQYFLYWLEALSLIKYVADGVVMIKKLENLQIIESPSLQAFIHDARRFIVYNRSLIEQAPLQLYCSALVFSPEKSLIRVEFEECIPTWVEIKPRVHVYWNALLQTLEGHSDSVWSVAFSPDGKQV</sequence>
<feature type="non-terminal residue" evidence="4">
    <location>
        <position position="1"/>
    </location>
</feature>
<dbReference type="InterPro" id="IPR001680">
    <property type="entry name" value="WD40_rpt"/>
</dbReference>
<dbReference type="InterPro" id="IPR010730">
    <property type="entry name" value="HET"/>
</dbReference>
<feature type="domain" description="NACHT" evidence="3">
    <location>
        <begin position="297"/>
        <end position="517"/>
    </location>
</feature>
<dbReference type="PROSITE" id="PS50294">
    <property type="entry name" value="WD_REPEATS_REGION"/>
    <property type="match status" value="1"/>
</dbReference>
<comment type="caution">
    <text evidence="4">The sequence shown here is derived from an EMBL/GenBank/DDBJ whole genome shotgun (WGS) entry which is preliminary data.</text>
</comment>
<dbReference type="Gene3D" id="3.40.50.300">
    <property type="entry name" value="P-loop containing nucleotide triphosphate hydrolases"/>
    <property type="match status" value="1"/>
</dbReference>
<dbReference type="AlphaFoldDB" id="A0A8T9CID0"/>
<dbReference type="InterPro" id="IPR056884">
    <property type="entry name" value="NPHP3-like_N"/>
</dbReference>
<dbReference type="PROSITE" id="PS50082">
    <property type="entry name" value="WD_REPEATS_2"/>
    <property type="match status" value="1"/>
</dbReference>
<feature type="repeat" description="WD" evidence="2">
    <location>
        <begin position="824"/>
        <end position="843"/>
    </location>
</feature>
<dbReference type="InterPro" id="IPR007111">
    <property type="entry name" value="NACHT_NTPase"/>
</dbReference>
<keyword evidence="5" id="KW-1185">Reference proteome</keyword>
<protein>
    <submittedName>
        <fullName evidence="4">Vegetative incompatibility protein HET-E-1</fullName>
    </submittedName>
</protein>
<dbReference type="PANTHER" id="PTHR10622">
    <property type="entry name" value="HET DOMAIN-CONTAINING PROTEIN"/>
    <property type="match status" value="1"/>
</dbReference>
<evidence type="ECO:0000256" key="2">
    <source>
        <dbReference type="PROSITE-ProRule" id="PRU00221"/>
    </source>
</evidence>
<dbReference type="SUPFAM" id="SSF52540">
    <property type="entry name" value="P-loop containing nucleoside triphosphate hydrolases"/>
    <property type="match status" value="1"/>
</dbReference>
<dbReference type="InterPro" id="IPR027417">
    <property type="entry name" value="P-loop_NTPase"/>
</dbReference>
<gene>
    <name evidence="4" type="primary">HET-E1_20</name>
    <name evidence="4" type="ORF">LSUE1_G001438</name>
</gene>
<dbReference type="PROSITE" id="PS50837">
    <property type="entry name" value="NACHT"/>
    <property type="match status" value="1"/>
</dbReference>
<dbReference type="EMBL" id="QGMK01000043">
    <property type="protein sequence ID" value="TVY84946.1"/>
    <property type="molecule type" value="Genomic_DNA"/>
</dbReference>
<evidence type="ECO:0000256" key="1">
    <source>
        <dbReference type="ARBA" id="ARBA00022737"/>
    </source>
</evidence>
<accession>A0A8T9CID0</accession>
<name>A0A8T9CID0_9HELO</name>